<evidence type="ECO:0000313" key="1">
    <source>
        <dbReference type="EMBL" id="MCJ0825238.1"/>
    </source>
</evidence>
<dbReference type="EMBL" id="JALGCL010000001">
    <property type="protein sequence ID" value="MCJ0825238.1"/>
    <property type="molecule type" value="Genomic_DNA"/>
</dbReference>
<gene>
    <name evidence="1" type="ORF">MQC88_04575</name>
</gene>
<dbReference type="Gene3D" id="3.90.226.10">
    <property type="entry name" value="2-enoyl-CoA Hydratase, Chain A, domain 1"/>
    <property type="match status" value="1"/>
</dbReference>
<accession>A0ABT0A2M7</accession>
<organism evidence="1 2">
    <name type="scientific">Cognatiluteimonas sedimenti</name>
    <dbReference type="NCBI Taxonomy" id="2927791"/>
    <lineage>
        <taxon>Bacteria</taxon>
        <taxon>Pseudomonadati</taxon>
        <taxon>Pseudomonadota</taxon>
        <taxon>Gammaproteobacteria</taxon>
        <taxon>Lysobacterales</taxon>
        <taxon>Lysobacteraceae</taxon>
        <taxon>Cognatiluteimonas</taxon>
    </lineage>
</organism>
<dbReference type="SUPFAM" id="SSF52096">
    <property type="entry name" value="ClpP/crotonase"/>
    <property type="match status" value="1"/>
</dbReference>
<comment type="caution">
    <text evidence="1">The sequence shown here is derived from an EMBL/GenBank/DDBJ whole genome shotgun (WGS) entry which is preliminary data.</text>
</comment>
<dbReference type="Proteomes" id="UP001165423">
    <property type="component" value="Unassembled WGS sequence"/>
</dbReference>
<sequence>MSKTWSIVVLCLALAACDRQPPAGESVVAPVTVTSADNGGAISSPAVASKPLTADVLEGTKWPPARVTSGEATISCDTDYATAGDGVPLVNLEYFSVLDAMDGCRESGVVRLRYAGKISADFADLVQRVAAMAKRMDIDNRILDLDSTGGQVEDGIRAGDSIGATHWTIWVREGSVCHSACVFILAAGDNRLVSGQVGIHRIIRLHSDATTRAELEQELRSVHDQIKDYFARNGVDIAVADMMMSVPSRDLRLLTSDEMRLYGLSGSNPVQDDLERIGLARKCGEDFVHRKEAFAHAFERKCAASGDDVGKMSDCGVELRQRYGFPDRKCPGESPLSEYD</sequence>
<dbReference type="InterPro" id="IPR029045">
    <property type="entry name" value="ClpP/crotonase-like_dom_sf"/>
</dbReference>
<protein>
    <submittedName>
        <fullName evidence="1">Uncharacterized protein</fullName>
    </submittedName>
</protein>
<proteinExistence type="predicted"/>
<evidence type="ECO:0000313" key="2">
    <source>
        <dbReference type="Proteomes" id="UP001165423"/>
    </source>
</evidence>
<name>A0ABT0A2M7_9GAMM</name>
<reference evidence="1 2" key="1">
    <citation type="submission" date="2022-03" db="EMBL/GenBank/DDBJ databases">
        <title>Luteimonas soily sp. nov., a novel bacterium isolated from the soil.</title>
        <authorList>
            <person name="Zhang X."/>
        </authorList>
    </citation>
    <scope>NUCLEOTIDE SEQUENCE [LARGE SCALE GENOMIC DNA]</scope>
    <source>
        <strain evidence="1 2">50</strain>
    </source>
</reference>
<dbReference type="RefSeq" id="WP_243319428.1">
    <property type="nucleotide sequence ID" value="NZ_JALGCL010000001.1"/>
</dbReference>
<dbReference type="PROSITE" id="PS51257">
    <property type="entry name" value="PROKAR_LIPOPROTEIN"/>
    <property type="match status" value="1"/>
</dbReference>
<keyword evidence="2" id="KW-1185">Reference proteome</keyword>